<dbReference type="InParanoid" id="A0A0C2WNX6"/>
<dbReference type="InterPro" id="IPR036851">
    <property type="entry name" value="Chloroperoxidase-like_sf"/>
</dbReference>
<evidence type="ECO:0000259" key="10">
    <source>
        <dbReference type="PROSITE" id="PS51405"/>
    </source>
</evidence>
<dbReference type="PROSITE" id="PS51405">
    <property type="entry name" value="HEME_HALOPEROXIDASE"/>
    <property type="match status" value="1"/>
</dbReference>
<dbReference type="PANTHER" id="PTHR33577">
    <property type="entry name" value="STERIGMATOCYSTIN BIOSYNTHESIS PEROXIDASE STCC-RELATED"/>
    <property type="match status" value="1"/>
</dbReference>
<dbReference type="Gene3D" id="1.10.489.10">
    <property type="entry name" value="Chloroperoxidase-like"/>
    <property type="match status" value="1"/>
</dbReference>
<evidence type="ECO:0000313" key="12">
    <source>
        <dbReference type="Proteomes" id="UP000054549"/>
    </source>
</evidence>
<evidence type="ECO:0000256" key="5">
    <source>
        <dbReference type="ARBA" id="ARBA00023002"/>
    </source>
</evidence>
<evidence type="ECO:0000256" key="6">
    <source>
        <dbReference type="ARBA" id="ARBA00023004"/>
    </source>
</evidence>
<feature type="transmembrane region" description="Helical" evidence="9">
    <location>
        <begin position="73"/>
        <end position="91"/>
    </location>
</feature>
<dbReference type="PANTHER" id="PTHR33577:SF9">
    <property type="entry name" value="PEROXIDASE STCC"/>
    <property type="match status" value="1"/>
</dbReference>
<keyword evidence="9" id="KW-1133">Transmembrane helix</keyword>
<dbReference type="Pfam" id="PF01328">
    <property type="entry name" value="Peroxidase_2"/>
    <property type="match status" value="1"/>
</dbReference>
<reference evidence="11 12" key="1">
    <citation type="submission" date="2014-04" db="EMBL/GenBank/DDBJ databases">
        <title>Evolutionary Origins and Diversification of the Mycorrhizal Mutualists.</title>
        <authorList>
            <consortium name="DOE Joint Genome Institute"/>
            <consortium name="Mycorrhizal Genomics Consortium"/>
            <person name="Kohler A."/>
            <person name="Kuo A."/>
            <person name="Nagy L.G."/>
            <person name="Floudas D."/>
            <person name="Copeland A."/>
            <person name="Barry K.W."/>
            <person name="Cichocki N."/>
            <person name="Veneault-Fourrey C."/>
            <person name="LaButti K."/>
            <person name="Lindquist E.A."/>
            <person name="Lipzen A."/>
            <person name="Lundell T."/>
            <person name="Morin E."/>
            <person name="Murat C."/>
            <person name="Riley R."/>
            <person name="Ohm R."/>
            <person name="Sun H."/>
            <person name="Tunlid A."/>
            <person name="Henrissat B."/>
            <person name="Grigoriev I.V."/>
            <person name="Hibbett D.S."/>
            <person name="Martin F."/>
        </authorList>
    </citation>
    <scope>NUCLEOTIDE SEQUENCE [LARGE SCALE GENOMIC DNA]</scope>
    <source>
        <strain evidence="11 12">Koide BX008</strain>
    </source>
</reference>
<feature type="region of interest" description="Disordered" evidence="8">
    <location>
        <begin position="1"/>
        <end position="38"/>
    </location>
</feature>
<dbReference type="OrthoDB" id="407298at2759"/>
<keyword evidence="3" id="KW-0349">Heme</keyword>
<keyword evidence="5" id="KW-0560">Oxidoreductase</keyword>
<organism evidence="11 12">
    <name type="scientific">Amanita muscaria (strain Koide BX008)</name>
    <dbReference type="NCBI Taxonomy" id="946122"/>
    <lineage>
        <taxon>Eukaryota</taxon>
        <taxon>Fungi</taxon>
        <taxon>Dikarya</taxon>
        <taxon>Basidiomycota</taxon>
        <taxon>Agaricomycotina</taxon>
        <taxon>Agaricomycetes</taxon>
        <taxon>Agaricomycetidae</taxon>
        <taxon>Agaricales</taxon>
        <taxon>Pluteineae</taxon>
        <taxon>Amanitaceae</taxon>
        <taxon>Amanita</taxon>
    </lineage>
</organism>
<gene>
    <name evidence="11" type="ORF">M378DRAFT_192941</name>
</gene>
<dbReference type="SUPFAM" id="SSF47571">
    <property type="entry name" value="Cloroperoxidase"/>
    <property type="match status" value="1"/>
</dbReference>
<keyword evidence="2" id="KW-0575">Peroxidase</keyword>
<evidence type="ECO:0000313" key="11">
    <source>
        <dbReference type="EMBL" id="KIL63327.1"/>
    </source>
</evidence>
<dbReference type="AlphaFoldDB" id="A0A0C2WNX6"/>
<dbReference type="EMBL" id="KN818260">
    <property type="protein sequence ID" value="KIL63327.1"/>
    <property type="molecule type" value="Genomic_DNA"/>
</dbReference>
<protein>
    <recommendedName>
        <fullName evidence="10">Heme haloperoxidase family profile domain-containing protein</fullName>
    </recommendedName>
</protein>
<feature type="compositionally biased region" description="Low complexity" evidence="8">
    <location>
        <begin position="1"/>
        <end position="12"/>
    </location>
</feature>
<evidence type="ECO:0000256" key="8">
    <source>
        <dbReference type="SAM" id="MobiDB-lite"/>
    </source>
</evidence>
<keyword evidence="9" id="KW-0812">Transmembrane</keyword>
<proteinExistence type="inferred from homology"/>
<comment type="cofactor">
    <cofactor evidence="1">
        <name>heme b</name>
        <dbReference type="ChEBI" id="CHEBI:60344"/>
    </cofactor>
</comment>
<evidence type="ECO:0000256" key="1">
    <source>
        <dbReference type="ARBA" id="ARBA00001970"/>
    </source>
</evidence>
<keyword evidence="4" id="KW-0479">Metal-binding</keyword>
<evidence type="ECO:0000256" key="4">
    <source>
        <dbReference type="ARBA" id="ARBA00022723"/>
    </source>
</evidence>
<dbReference type="HOGENOM" id="CLU_050230_5_1_1"/>
<dbReference type="GO" id="GO:0046872">
    <property type="term" value="F:metal ion binding"/>
    <property type="evidence" value="ECO:0007669"/>
    <property type="project" value="UniProtKB-KW"/>
</dbReference>
<keyword evidence="12" id="KW-1185">Reference proteome</keyword>
<evidence type="ECO:0000256" key="3">
    <source>
        <dbReference type="ARBA" id="ARBA00022617"/>
    </source>
</evidence>
<accession>A0A0C2WNX6</accession>
<evidence type="ECO:0000256" key="9">
    <source>
        <dbReference type="SAM" id="Phobius"/>
    </source>
</evidence>
<dbReference type="Proteomes" id="UP000054549">
    <property type="component" value="Unassembled WGS sequence"/>
</dbReference>
<sequence>MSSSTTTSSTSDSHIHSGRRCPVSGEHEYCPPQEGDSRSPCPALNAMANHGYIPRDGLKITVIDLVKGLRGCYGLSLPLAIVLAFGGFFLLKRVKPVSLYHIGKHNAIEHNASLVHEDCAKDQKYASVKVVPQLIEALTHEECSDDGSTTSDESALLDIKELAKFRVRRERECLPVDGIHAEIARGEMAIVLGMWGEKISDHGVPKAWLRDWLHEERLPKDWKPCRKQGLLDTMHISKELKSHMEQFKSSSAPTQ</sequence>
<dbReference type="STRING" id="946122.A0A0C2WNX6"/>
<keyword evidence="9" id="KW-0472">Membrane</keyword>
<evidence type="ECO:0000256" key="2">
    <source>
        <dbReference type="ARBA" id="ARBA00022559"/>
    </source>
</evidence>
<name>A0A0C2WNX6_AMAMK</name>
<comment type="similarity">
    <text evidence="7">Belongs to the chloroperoxidase family.</text>
</comment>
<feature type="domain" description="Heme haloperoxidase family profile" evidence="10">
    <location>
        <begin position="25"/>
        <end position="242"/>
    </location>
</feature>
<keyword evidence="6" id="KW-0408">Iron</keyword>
<evidence type="ECO:0000256" key="7">
    <source>
        <dbReference type="ARBA" id="ARBA00025795"/>
    </source>
</evidence>
<dbReference type="GO" id="GO:0004601">
    <property type="term" value="F:peroxidase activity"/>
    <property type="evidence" value="ECO:0007669"/>
    <property type="project" value="UniProtKB-KW"/>
</dbReference>
<dbReference type="InterPro" id="IPR000028">
    <property type="entry name" value="Chloroperoxidase"/>
</dbReference>